<gene>
    <name evidence="2" type="ORF">BOLSC57T61251H</name>
</gene>
<dbReference type="EMBL" id="LR031917">
    <property type="protein sequence ID" value="VDD66023.1"/>
    <property type="molecule type" value="Genomic_DNA"/>
</dbReference>
<protein>
    <submittedName>
        <fullName evidence="2">Uncharacterized protein</fullName>
    </submittedName>
</protein>
<dbReference type="AlphaFoldDB" id="A0A3P6G552"/>
<accession>A0A3P6G552</accession>
<sequence>MGRASVLISTAKILRIVHGKTSVLICVLMYCPAWAKITRTVHGKTSGQRADMCTDGLSSWAKITPDIHSDKNHDMCTDGLSAWVSCPRQSAGRTSVLICVLTDSPVGEKITQTVPSGRGQRADMCTDVLSPWAKITRTVRGKGQHSPREEQRADMCTSGRSSWAKITQTVPLTFHQYTVVSGRTVLGGENHPNSPREGQRADMY</sequence>
<evidence type="ECO:0000313" key="2">
    <source>
        <dbReference type="EMBL" id="VDD66023.1"/>
    </source>
</evidence>
<reference evidence="2" key="1">
    <citation type="submission" date="2018-11" db="EMBL/GenBank/DDBJ databases">
        <authorList>
            <consortium name="Genoscope - CEA"/>
            <person name="William W."/>
        </authorList>
    </citation>
    <scope>NUCLEOTIDE SEQUENCE</scope>
</reference>
<name>A0A3P6G552_BRAOL</name>
<evidence type="ECO:0000256" key="1">
    <source>
        <dbReference type="SAM" id="MobiDB-lite"/>
    </source>
</evidence>
<feature type="region of interest" description="Disordered" evidence="1">
    <location>
        <begin position="184"/>
        <end position="204"/>
    </location>
</feature>
<feature type="region of interest" description="Disordered" evidence="1">
    <location>
        <begin position="139"/>
        <end position="158"/>
    </location>
</feature>
<proteinExistence type="predicted"/>
<organism evidence="2">
    <name type="scientific">Brassica oleracea</name>
    <name type="common">Wild cabbage</name>
    <dbReference type="NCBI Taxonomy" id="3712"/>
    <lineage>
        <taxon>Eukaryota</taxon>
        <taxon>Viridiplantae</taxon>
        <taxon>Streptophyta</taxon>
        <taxon>Embryophyta</taxon>
        <taxon>Tracheophyta</taxon>
        <taxon>Spermatophyta</taxon>
        <taxon>Magnoliopsida</taxon>
        <taxon>eudicotyledons</taxon>
        <taxon>Gunneridae</taxon>
        <taxon>Pentapetalae</taxon>
        <taxon>rosids</taxon>
        <taxon>malvids</taxon>
        <taxon>Brassicales</taxon>
        <taxon>Brassicaceae</taxon>
        <taxon>Brassiceae</taxon>
        <taxon>Brassica</taxon>
    </lineage>
</organism>